<accession>A0AAN8SSP4</accession>
<dbReference type="PANTHER" id="PTHR33022">
    <property type="entry name" value="DUF1985 DOMAIN-CONTAINING PROTEIN"/>
    <property type="match status" value="1"/>
</dbReference>
<dbReference type="EMBL" id="JBANQN010000012">
    <property type="protein sequence ID" value="KAK6773595.1"/>
    <property type="molecule type" value="Genomic_DNA"/>
</dbReference>
<comment type="caution">
    <text evidence="2">The sequence shown here is derived from an EMBL/GenBank/DDBJ whole genome shotgun (WGS) entry which is preliminary data.</text>
</comment>
<organism evidence="2 3">
    <name type="scientific">Solanum bulbocastanum</name>
    <name type="common">Wild potato</name>
    <dbReference type="NCBI Taxonomy" id="147425"/>
    <lineage>
        <taxon>Eukaryota</taxon>
        <taxon>Viridiplantae</taxon>
        <taxon>Streptophyta</taxon>
        <taxon>Embryophyta</taxon>
        <taxon>Tracheophyta</taxon>
        <taxon>Spermatophyta</taxon>
        <taxon>Magnoliopsida</taxon>
        <taxon>eudicotyledons</taxon>
        <taxon>Gunneridae</taxon>
        <taxon>Pentapetalae</taxon>
        <taxon>asterids</taxon>
        <taxon>lamiids</taxon>
        <taxon>Solanales</taxon>
        <taxon>Solanaceae</taxon>
        <taxon>Solanoideae</taxon>
        <taxon>Solaneae</taxon>
        <taxon>Solanum</taxon>
    </lineage>
</organism>
<name>A0AAN8SSP4_SOLBU</name>
<dbReference type="Proteomes" id="UP001371456">
    <property type="component" value="Unassembled WGS sequence"/>
</dbReference>
<reference evidence="2 3" key="1">
    <citation type="submission" date="2024-02" db="EMBL/GenBank/DDBJ databases">
        <title>de novo genome assembly of Solanum bulbocastanum strain 11H21.</title>
        <authorList>
            <person name="Hosaka A.J."/>
        </authorList>
    </citation>
    <scope>NUCLEOTIDE SEQUENCE [LARGE SCALE GENOMIC DNA]</scope>
    <source>
        <tissue evidence="2">Young leaves</tissue>
    </source>
</reference>
<evidence type="ECO:0000256" key="1">
    <source>
        <dbReference type="SAM" id="MobiDB-lite"/>
    </source>
</evidence>
<keyword evidence="3" id="KW-1185">Reference proteome</keyword>
<dbReference type="PANTHER" id="PTHR33022:SF13">
    <property type="entry name" value="UBIQUITIN-LIKE PROTEASE FAMILY PROFILE DOMAIN-CONTAINING PROTEIN"/>
    <property type="match status" value="1"/>
</dbReference>
<evidence type="ECO:0000313" key="3">
    <source>
        <dbReference type="Proteomes" id="UP001371456"/>
    </source>
</evidence>
<protein>
    <submittedName>
        <fullName evidence="2">Uncharacterized protein</fullName>
    </submittedName>
</protein>
<gene>
    <name evidence="2" type="ORF">RDI58_028833</name>
</gene>
<evidence type="ECO:0000313" key="2">
    <source>
        <dbReference type="EMBL" id="KAK6773595.1"/>
    </source>
</evidence>
<feature type="region of interest" description="Disordered" evidence="1">
    <location>
        <begin position="180"/>
        <end position="204"/>
    </location>
</feature>
<proteinExistence type="predicted"/>
<sequence length="204" mass="23386">MWVENRSKQLHDTLAMKDKIVVKPTTKVGETPKKGGRKAASVISWPTLPKGMNYVIKKIPAHPLRFEVVFNFYFANEIKKFIKDEGIEMFKNTIFGPYLNIPKCNFQGQITKCLLLMQASCNKNVIAWTAGYMSTFAEFLSDQLVIPFDIDGYLSSYLHYRYAALLWRYDSNKVKGGYISENDDPPKSKGQFTTPTEEDFVNID</sequence>
<dbReference type="AlphaFoldDB" id="A0AAN8SSP4"/>